<dbReference type="EMBL" id="JAWPEI010000006">
    <property type="protein sequence ID" value="KAK4724168.1"/>
    <property type="molecule type" value="Genomic_DNA"/>
</dbReference>
<dbReference type="AlphaFoldDB" id="A0AAV9LFX6"/>
<reference evidence="1 2" key="1">
    <citation type="submission" date="2023-10" db="EMBL/GenBank/DDBJ databases">
        <title>Genome-Wide Identification Analysis in wild type Solanum Pinnatisectum Reveals Some Genes Defensing Phytophthora Infestans.</title>
        <authorList>
            <person name="Sun C."/>
        </authorList>
    </citation>
    <scope>NUCLEOTIDE SEQUENCE [LARGE SCALE GENOMIC DNA]</scope>
    <source>
        <strain evidence="1">LQN</strain>
        <tissue evidence="1">Leaf</tissue>
    </source>
</reference>
<organism evidence="1 2">
    <name type="scientific">Solanum pinnatisectum</name>
    <name type="common">tansyleaf nightshade</name>
    <dbReference type="NCBI Taxonomy" id="50273"/>
    <lineage>
        <taxon>Eukaryota</taxon>
        <taxon>Viridiplantae</taxon>
        <taxon>Streptophyta</taxon>
        <taxon>Embryophyta</taxon>
        <taxon>Tracheophyta</taxon>
        <taxon>Spermatophyta</taxon>
        <taxon>Magnoliopsida</taxon>
        <taxon>eudicotyledons</taxon>
        <taxon>Gunneridae</taxon>
        <taxon>Pentapetalae</taxon>
        <taxon>asterids</taxon>
        <taxon>lamiids</taxon>
        <taxon>Solanales</taxon>
        <taxon>Solanaceae</taxon>
        <taxon>Solanoideae</taxon>
        <taxon>Solaneae</taxon>
        <taxon>Solanum</taxon>
    </lineage>
</organism>
<keyword evidence="2" id="KW-1185">Reference proteome</keyword>
<proteinExistence type="predicted"/>
<comment type="caution">
    <text evidence="1">The sequence shown here is derived from an EMBL/GenBank/DDBJ whole genome shotgun (WGS) entry which is preliminary data.</text>
</comment>
<evidence type="ECO:0000313" key="1">
    <source>
        <dbReference type="EMBL" id="KAK4724168.1"/>
    </source>
</evidence>
<sequence length="119" mass="13773">MKGGKSEDFWPRLLRLVGNQGWIKNNNESWHEKECEDSRYVLPFNLMNNPIDDLLTKILDKVEGYDMILQEMNSDVSTFSTTIISHLSSIKLLEEKMGQLTSLVYANPHKNLFNKQAVK</sequence>
<gene>
    <name evidence="1" type="ORF">R3W88_026947</name>
</gene>
<evidence type="ECO:0000313" key="2">
    <source>
        <dbReference type="Proteomes" id="UP001311915"/>
    </source>
</evidence>
<protein>
    <submittedName>
        <fullName evidence="1">Uncharacterized protein</fullName>
    </submittedName>
</protein>
<dbReference type="Proteomes" id="UP001311915">
    <property type="component" value="Unassembled WGS sequence"/>
</dbReference>
<name>A0AAV9LFX6_9SOLN</name>
<accession>A0AAV9LFX6</accession>